<comment type="caution">
    <text evidence="3">The sequence shown here is derived from an EMBL/GenBank/DDBJ whole genome shotgun (WGS) entry which is preliminary data.</text>
</comment>
<accession>A0AAV6ISD8</accession>
<evidence type="ECO:0000313" key="4">
    <source>
        <dbReference type="Proteomes" id="UP000823749"/>
    </source>
</evidence>
<dbReference type="Gene3D" id="3.30.420.80">
    <property type="entry name" value="Ribosomal protein S11"/>
    <property type="match status" value="1"/>
</dbReference>
<dbReference type="GO" id="GO:1990904">
    <property type="term" value="C:ribonucleoprotein complex"/>
    <property type="evidence" value="ECO:0007669"/>
    <property type="project" value="UniProtKB-KW"/>
</dbReference>
<evidence type="ECO:0000256" key="2">
    <source>
        <dbReference type="ARBA" id="ARBA00023274"/>
    </source>
</evidence>
<gene>
    <name evidence="3" type="ORF">RHGRI_030500</name>
</gene>
<reference evidence="3" key="1">
    <citation type="submission" date="2020-08" db="EMBL/GenBank/DDBJ databases">
        <title>Plant Genome Project.</title>
        <authorList>
            <person name="Zhang R.-G."/>
        </authorList>
    </citation>
    <scope>NUCLEOTIDE SEQUENCE</scope>
    <source>
        <strain evidence="3">WSP0</strain>
        <tissue evidence="3">Leaf</tissue>
    </source>
</reference>
<name>A0AAV6ISD8_9ERIC</name>
<protein>
    <submittedName>
        <fullName evidence="3">Uncharacterized protein</fullName>
    </submittedName>
</protein>
<keyword evidence="1" id="KW-0689">Ribosomal protein</keyword>
<proteinExistence type="predicted"/>
<dbReference type="EMBL" id="JACTNZ010000010">
    <property type="protein sequence ID" value="KAG5530150.1"/>
    <property type="molecule type" value="Genomic_DNA"/>
</dbReference>
<organism evidence="3 4">
    <name type="scientific">Rhododendron griersonianum</name>
    <dbReference type="NCBI Taxonomy" id="479676"/>
    <lineage>
        <taxon>Eukaryota</taxon>
        <taxon>Viridiplantae</taxon>
        <taxon>Streptophyta</taxon>
        <taxon>Embryophyta</taxon>
        <taxon>Tracheophyta</taxon>
        <taxon>Spermatophyta</taxon>
        <taxon>Magnoliopsida</taxon>
        <taxon>eudicotyledons</taxon>
        <taxon>Gunneridae</taxon>
        <taxon>Pentapetalae</taxon>
        <taxon>asterids</taxon>
        <taxon>Ericales</taxon>
        <taxon>Ericaceae</taxon>
        <taxon>Ericoideae</taxon>
        <taxon>Rhodoreae</taxon>
        <taxon>Rhododendron</taxon>
    </lineage>
</organism>
<evidence type="ECO:0000256" key="1">
    <source>
        <dbReference type="ARBA" id="ARBA00022980"/>
    </source>
</evidence>
<keyword evidence="4" id="KW-1185">Reference proteome</keyword>
<dbReference type="GO" id="GO:0003735">
    <property type="term" value="F:structural constituent of ribosome"/>
    <property type="evidence" value="ECO:0007669"/>
    <property type="project" value="InterPro"/>
</dbReference>
<sequence>METISQRRKRMEMICVFSVISSMDSSNFPKGILLSLHPHHSQMVITKSSRSRKVREPKEETITLGPGVRDRENVFGVAHIFASFNETFIEVDPNVEHEEAPGSDGKDGFLSDQAKAIPGIEEKELWGSWGFSLALSIRKLVKLLTDSIPLILDALRYSNIVEVKCLLCLDDSPLLGSG</sequence>
<dbReference type="GO" id="GO:0006412">
    <property type="term" value="P:translation"/>
    <property type="evidence" value="ECO:0007669"/>
    <property type="project" value="InterPro"/>
</dbReference>
<keyword evidence="2" id="KW-0687">Ribonucleoprotein</keyword>
<dbReference type="GO" id="GO:0005840">
    <property type="term" value="C:ribosome"/>
    <property type="evidence" value="ECO:0007669"/>
    <property type="project" value="UniProtKB-KW"/>
</dbReference>
<dbReference type="AlphaFoldDB" id="A0AAV6ISD8"/>
<evidence type="ECO:0000313" key="3">
    <source>
        <dbReference type="EMBL" id="KAG5530150.1"/>
    </source>
</evidence>
<dbReference type="InterPro" id="IPR036967">
    <property type="entry name" value="Ribosomal_uS11_sf"/>
</dbReference>
<dbReference type="Proteomes" id="UP000823749">
    <property type="component" value="Chromosome 10"/>
</dbReference>